<dbReference type="GO" id="GO:0016020">
    <property type="term" value="C:membrane"/>
    <property type="evidence" value="ECO:0007669"/>
    <property type="project" value="InterPro"/>
</dbReference>
<dbReference type="GO" id="GO:0004222">
    <property type="term" value="F:metalloendopeptidase activity"/>
    <property type="evidence" value="ECO:0007669"/>
    <property type="project" value="InterPro"/>
</dbReference>
<feature type="transmembrane region" description="Helical" evidence="1">
    <location>
        <begin position="196"/>
        <end position="216"/>
    </location>
</feature>
<dbReference type="GO" id="GO:0005737">
    <property type="term" value="C:cytoplasm"/>
    <property type="evidence" value="ECO:0007669"/>
    <property type="project" value="TreeGrafter"/>
</dbReference>
<dbReference type="AlphaFoldDB" id="A0A7Y7WG75"/>
<proteinExistence type="predicted"/>
<keyword evidence="1" id="KW-0472">Membrane</keyword>
<dbReference type="Proteomes" id="UP000582981">
    <property type="component" value="Unassembled WGS sequence"/>
</dbReference>
<gene>
    <name evidence="2" type="ORF">HX829_15620</name>
</gene>
<accession>A0A7Y7WG75</accession>
<evidence type="ECO:0000256" key="1">
    <source>
        <dbReference type="SAM" id="Phobius"/>
    </source>
</evidence>
<dbReference type="RefSeq" id="WP_177144473.1">
    <property type="nucleotide sequence ID" value="NZ_JACAPU010000016.1"/>
</dbReference>
<feature type="transmembrane region" description="Helical" evidence="1">
    <location>
        <begin position="228"/>
        <end position="250"/>
    </location>
</feature>
<feature type="transmembrane region" description="Helical" evidence="1">
    <location>
        <begin position="287"/>
        <end position="305"/>
    </location>
</feature>
<dbReference type="PANTHER" id="PTHR13325:SF3">
    <property type="entry name" value="MEMBRANE-BOUND TRANSCRIPTION FACTOR SITE-2 PROTEASE"/>
    <property type="match status" value="1"/>
</dbReference>
<dbReference type="GO" id="GO:0031293">
    <property type="term" value="P:membrane protein intracellular domain proteolysis"/>
    <property type="evidence" value="ECO:0007669"/>
    <property type="project" value="TreeGrafter"/>
</dbReference>
<reference evidence="2 3" key="1">
    <citation type="submission" date="2020-04" db="EMBL/GenBank/DDBJ databases">
        <title>Molecular characterization of pseudomonads from Agaricus bisporus reveal novel blotch 2 pathogens in Western Europe.</title>
        <authorList>
            <person name="Taparia T."/>
            <person name="Krijger M."/>
            <person name="Haynes E."/>
            <person name="Elpinstone J.G."/>
            <person name="Noble R."/>
            <person name="Van Der Wolf J."/>
        </authorList>
    </citation>
    <scope>NUCLEOTIDE SEQUENCE [LARGE SCALE GENOMIC DNA]</scope>
    <source>
        <strain evidence="2 3">F1001</strain>
    </source>
</reference>
<dbReference type="PANTHER" id="PTHR13325">
    <property type="entry name" value="PROTEASE M50 MEMBRANE-BOUND TRANSCRIPTION FACTOR SITE 2 PROTEASE"/>
    <property type="match status" value="1"/>
</dbReference>
<keyword evidence="1" id="KW-1133">Transmembrane helix</keyword>
<comment type="caution">
    <text evidence="2">The sequence shown here is derived from an EMBL/GenBank/DDBJ whole genome shotgun (WGS) entry which is preliminary data.</text>
</comment>
<keyword evidence="1" id="KW-0812">Transmembrane</keyword>
<feature type="transmembrane region" description="Helical" evidence="1">
    <location>
        <begin position="151"/>
        <end position="176"/>
    </location>
</feature>
<dbReference type="Gene3D" id="1.10.287.470">
    <property type="entry name" value="Helix hairpin bin"/>
    <property type="match status" value="1"/>
</dbReference>
<feature type="transmembrane region" description="Helical" evidence="1">
    <location>
        <begin position="374"/>
        <end position="403"/>
    </location>
</feature>
<dbReference type="InterPro" id="IPR001193">
    <property type="entry name" value="MBTPS2"/>
</dbReference>
<organism evidence="2 3">
    <name type="scientific">Pseudomonas gingeri</name>
    <dbReference type="NCBI Taxonomy" id="117681"/>
    <lineage>
        <taxon>Bacteria</taxon>
        <taxon>Pseudomonadati</taxon>
        <taxon>Pseudomonadota</taxon>
        <taxon>Gammaproteobacteria</taxon>
        <taxon>Pseudomonadales</taxon>
        <taxon>Pseudomonadaceae</taxon>
        <taxon>Pseudomonas</taxon>
    </lineage>
</organism>
<evidence type="ECO:0000313" key="3">
    <source>
        <dbReference type="Proteomes" id="UP000582981"/>
    </source>
</evidence>
<feature type="transmembrane region" description="Helical" evidence="1">
    <location>
        <begin position="431"/>
        <end position="449"/>
    </location>
</feature>
<protein>
    <submittedName>
        <fullName evidence="2">Peptidase M50</fullName>
    </submittedName>
</protein>
<dbReference type="SUPFAM" id="SSF111369">
    <property type="entry name" value="HlyD-like secretion proteins"/>
    <property type="match status" value="1"/>
</dbReference>
<feature type="transmembrane region" description="Helical" evidence="1">
    <location>
        <begin position="256"/>
        <end position="280"/>
    </location>
</feature>
<dbReference type="EMBL" id="JACAPU010000016">
    <property type="protein sequence ID" value="NWB47919.1"/>
    <property type="molecule type" value="Genomic_DNA"/>
</dbReference>
<sequence>MSRSPFSPHWHSVATLKPRLMAYAVIRRMVFRGKPWYSVQDQAGGKVYRFSLAAYELIAAMDGQTTVHNLWERANSAESRDACTQPEVVDLLMQLHGANLLQTDTPPDSAASLEKKRKQRWETPKQWLLNPMSLKIPLLNPDAFLTRYAGYLGWCLGPLGLLLWLAVVLPAGFLAIQNWDVLTHNLSDQVFSSSNLLVMMLVYPIVKLLHELGHGVATKHWGGAVRELGVMFLIFAPVPYVEVSSSAAIVSKYRRAVVAAAGMLVELFLAAIALYVWLLVEPGIARAVAFNVMVISGVSTLVVNGNPLLRYDGYYILSDLIEIPNLAQRGQAWWTYLLDRYGFGAHEAVRPDETVAESRWLTAYTPLAWCYRTFVTVGMIFIIANQYFVLGVVLACWSAYGLIGSPVLKSWKHLTQAASLRRRRKAVMRRTFGVLAVLALLLLAIPVPLHTRAEGVVWLPDQAILHAGENGFFSRWLTMPGTAVQPGTLLYQLDNPGLKAELAVDQAKVAQAQARYDAEHFSDVTKAGVSKRQLDEARDVLVQAKAREARLTGHSNAVGKLIIGNEQDMPGRYFKKGELLGYVLHDQALLVRVVVQQDDIDLVHQRKHGVSLRLADSLGDVHESRIVREFPGGVEELPTAALGLNGGGTIATRPGDTDGLKTLARVFIIDLALPPDTHAVFGERVQVRFNHGEEPLGVQAWRRLRQVFLSHFNV</sequence>
<evidence type="ECO:0000313" key="2">
    <source>
        <dbReference type="EMBL" id="NWB47919.1"/>
    </source>
</evidence>
<dbReference type="Gene3D" id="2.40.50.100">
    <property type="match status" value="1"/>
</dbReference>
<name>A0A7Y7WG75_9PSED</name>